<dbReference type="InterPro" id="IPR011737">
    <property type="entry name" value="CHP02206_TP0381"/>
</dbReference>
<comment type="caution">
    <text evidence="2">The sequence shown here is derived from an EMBL/GenBank/DDBJ whole genome shotgun (WGS) entry which is preliminary data.</text>
</comment>
<keyword evidence="3" id="KW-1185">Reference proteome</keyword>
<dbReference type="RefSeq" id="WP_345738271.1">
    <property type="nucleotide sequence ID" value="NZ_BAABIA010000009.1"/>
</dbReference>
<dbReference type="Pfam" id="PF14808">
    <property type="entry name" value="TMEM164"/>
    <property type="match status" value="1"/>
</dbReference>
<feature type="transmembrane region" description="Helical" evidence="1">
    <location>
        <begin position="12"/>
        <end position="30"/>
    </location>
</feature>
<dbReference type="NCBIfam" id="TIGR02206">
    <property type="entry name" value="intg_mem_TP0381"/>
    <property type="match status" value="1"/>
</dbReference>
<feature type="transmembrane region" description="Helical" evidence="1">
    <location>
        <begin position="94"/>
        <end position="113"/>
    </location>
</feature>
<gene>
    <name evidence="2" type="ORF">GCM10023213_40930</name>
</gene>
<evidence type="ECO:0000313" key="2">
    <source>
        <dbReference type="EMBL" id="GAA5146972.1"/>
    </source>
</evidence>
<reference evidence="3" key="1">
    <citation type="journal article" date="2019" name="Int. J. Syst. Evol. Microbiol.">
        <title>The Global Catalogue of Microorganisms (GCM) 10K type strain sequencing project: providing services to taxonomists for standard genome sequencing and annotation.</title>
        <authorList>
            <consortium name="The Broad Institute Genomics Platform"/>
            <consortium name="The Broad Institute Genome Sequencing Center for Infectious Disease"/>
            <person name="Wu L."/>
            <person name="Ma J."/>
        </authorList>
    </citation>
    <scope>NUCLEOTIDE SEQUENCE [LARGE SCALE GENOMIC DNA]</scope>
    <source>
        <strain evidence="3">JCM 18053</strain>
    </source>
</reference>
<proteinExistence type="predicted"/>
<sequence>MPTSDFHAFGPSHLAVLGICLGLLLLLTGLRRLKPEVAVWAERALALVLLTHWPLVALNHWLQGTSEWGNSLPLHLCDVAGISGGIALLTRNRLAAEIVYFFGLAGTLQGLITPNLDQDYPAFRFYAFFVLHGGVVVAALHVVTSLGCPPREGSVPRMVGLTLLYALVVGLVNTVTKANFAFLCEKPAQASLMNVLGPWPWYIGSLVLLCAVFYSVLYAPFFVARKLRAQKTA</sequence>
<keyword evidence="1" id="KW-1133">Transmembrane helix</keyword>
<dbReference type="EMBL" id="BAABIA010000009">
    <property type="protein sequence ID" value="GAA5146972.1"/>
    <property type="molecule type" value="Genomic_DNA"/>
</dbReference>
<feature type="transmembrane region" description="Helical" evidence="1">
    <location>
        <begin position="158"/>
        <end position="182"/>
    </location>
</feature>
<protein>
    <submittedName>
        <fullName evidence="2">TIGR02206 family membrane protein</fullName>
    </submittedName>
</protein>
<feature type="transmembrane region" description="Helical" evidence="1">
    <location>
        <begin position="202"/>
        <end position="224"/>
    </location>
</feature>
<dbReference type="Proteomes" id="UP001499852">
    <property type="component" value="Unassembled WGS sequence"/>
</dbReference>
<keyword evidence="1" id="KW-0472">Membrane</keyword>
<keyword evidence="1" id="KW-0812">Transmembrane</keyword>
<evidence type="ECO:0000256" key="1">
    <source>
        <dbReference type="SAM" id="Phobius"/>
    </source>
</evidence>
<accession>A0ABP9PLU0</accession>
<organism evidence="2 3">
    <name type="scientific">Prosthecobacter algae</name>
    <dbReference type="NCBI Taxonomy" id="1144682"/>
    <lineage>
        <taxon>Bacteria</taxon>
        <taxon>Pseudomonadati</taxon>
        <taxon>Verrucomicrobiota</taxon>
        <taxon>Verrucomicrobiia</taxon>
        <taxon>Verrucomicrobiales</taxon>
        <taxon>Verrucomicrobiaceae</taxon>
        <taxon>Prosthecobacter</taxon>
    </lineage>
</organism>
<name>A0ABP9PLU0_9BACT</name>
<evidence type="ECO:0000313" key="3">
    <source>
        <dbReference type="Proteomes" id="UP001499852"/>
    </source>
</evidence>
<feature type="transmembrane region" description="Helical" evidence="1">
    <location>
        <begin position="125"/>
        <end position="146"/>
    </location>
</feature>